<name>A0A915LTV6_MELJA</name>
<sequence length="1290" mass="144593">MLPLRDKRALIGQRIVLECQIDGHPDPVIKWLKDGHNVSQCPDYELSELGKSYRLTVHKAQAADCGRFTVQAMNAVGIKQSSCVLIVAPAPTPIPGAVTSVTIKTEYDAHSGICLLQIPQMFAEDVGEYTCKASNAIGIALSSAKLLTQEQYDTWFSNEQAQFTRDRKERLLQAARQQIQQQAIGSQSPRSTPSYIQRQLDQIAQQQQSLAQINASTLSYEKGSEQHSPLPSEQLLPLTQMLHQLRQKSLAEVPPSTVTENEYGHHEQELRQDHLSHLQRQERDHKLQEQALREFRLRTPPREQYHISERNTGIDRQPQKPQQSPQNQQYHLPIVTQSQQNYTPQSFQASDPQQLEHILSPHKSQVTSEVQKNGPMANGTAVQQNTSGGVSGNVKPPQFVEMPKPLAVKPGDKAVFTAKATGQPVPELTWTSLSQPQKKLTADSKKFQIAGGKDGQSKLTILSVQEQDLGVYACVASNPGGSFQAQFALQFADETKKQQQNQQKSTASAVTARHKLQSPSPGPDQIERIVLKRTDRSRQFTNAKRPHLEEGEEQKPPSREPPKFTSPLKSQTLVEGQHALLDCKFSPTDDPNLKVAWLLNGKPVVATQRVTILNEFGYSVLEINPVTVFDHGEYTCIAVNTLGEANQSAIIEVLSHVPFPQQEDQVVPPPSRTLAPGKDRPSFRVELRSQELFAGHPLHLETKLTPINDPTMKVNFLLNGTQIQPSDRVKCFYQNGFVVLSIDEVSEKDAGFYVFQAENEIGDAETSATVVVVPLMDGSIYLAESETAVVDVEDMRELQSSQAAGQMHAPKFIQPPRDFHCEDELGRSFFDARIAPVNDPTLRVIWEKDGLPLPNANRIQLVSHFINAKLTTISTEPLQLDPLHEGALPTIQGFEDYRVAPFLSKVHIGPMPVERLEELQSLESPKFARPLEGKVEVDMEQPVHFECRVQPANDVRMNVHWLFNGQPLVAAHRFKPMFDFGYIALDILYAYPEDSGTYTCVARNELGEAQSSVELLVNTKQTLFQDPLHPEGLERIQELEQPRDFSLQQVPDRECDNPPKFLGNLQNIELAEGDELCFEIKLVPVNDPTMNVEWLLNEQPLYFGSRIHSQNDFGFITLTILGIIPEDAGTYTVRATNEKGQDSRSCQVSVLGKDAILSSPQHEESLGKIEYLENLQKFIRTEIPDYEPTAPHFVQPLNGNMGEIEEGEPLHLECSVAPVGDNQLRIHWLRNGQPLPHAHRFRTFYDFGFVSLDILHVYAEDSGQYTCVAENSLGRTETSTQFTCQRMYYG</sequence>
<evidence type="ECO:0000256" key="1">
    <source>
        <dbReference type="ARBA" id="ARBA00022737"/>
    </source>
</evidence>
<dbReference type="InterPro" id="IPR007110">
    <property type="entry name" value="Ig-like_dom"/>
</dbReference>
<feature type="region of interest" description="Disordered" evidence="5">
    <location>
        <begin position="362"/>
        <end position="392"/>
    </location>
</feature>
<keyword evidence="3" id="KW-0393">Immunoglobulin domain</keyword>
<keyword evidence="2" id="KW-1015">Disulfide bond</keyword>
<evidence type="ECO:0000259" key="6">
    <source>
        <dbReference type="PROSITE" id="PS50835"/>
    </source>
</evidence>
<dbReference type="Proteomes" id="UP000887561">
    <property type="component" value="Unplaced"/>
</dbReference>
<keyword evidence="4" id="KW-0175">Coiled coil</keyword>
<dbReference type="SMART" id="SM00409">
    <property type="entry name" value="IG"/>
    <property type="match status" value="8"/>
</dbReference>
<reference evidence="8" key="1">
    <citation type="submission" date="2022-11" db="UniProtKB">
        <authorList>
            <consortium name="WormBaseParasite"/>
        </authorList>
    </citation>
    <scope>IDENTIFICATION</scope>
</reference>
<feature type="compositionally biased region" description="Basic and acidic residues" evidence="5">
    <location>
        <begin position="546"/>
        <end position="562"/>
    </location>
</feature>
<dbReference type="WBParaSite" id="scaffold16528_cov155.g18296">
    <property type="protein sequence ID" value="scaffold16528_cov155.g18296"/>
    <property type="gene ID" value="scaffold16528_cov155.g18296"/>
</dbReference>
<feature type="domain" description="Ig-like" evidence="6">
    <location>
        <begin position="1"/>
        <end position="148"/>
    </location>
</feature>
<dbReference type="SUPFAM" id="SSF48726">
    <property type="entry name" value="Immunoglobulin"/>
    <property type="match status" value="8"/>
</dbReference>
<accession>A0A915LTV6</accession>
<dbReference type="FunFam" id="2.60.40.10:FF:000107">
    <property type="entry name" value="Myosin, light chain kinase a"/>
    <property type="match status" value="1"/>
</dbReference>
<protein>
    <submittedName>
        <fullName evidence="8">Ig-like domain-containing protein</fullName>
    </submittedName>
</protein>
<dbReference type="Pfam" id="PF07679">
    <property type="entry name" value="I-set"/>
    <property type="match status" value="7"/>
</dbReference>
<organism evidence="7 8">
    <name type="scientific">Meloidogyne javanica</name>
    <name type="common">Root-knot nematode worm</name>
    <dbReference type="NCBI Taxonomy" id="6303"/>
    <lineage>
        <taxon>Eukaryota</taxon>
        <taxon>Metazoa</taxon>
        <taxon>Ecdysozoa</taxon>
        <taxon>Nematoda</taxon>
        <taxon>Chromadorea</taxon>
        <taxon>Rhabditida</taxon>
        <taxon>Tylenchina</taxon>
        <taxon>Tylenchomorpha</taxon>
        <taxon>Tylenchoidea</taxon>
        <taxon>Meloidogynidae</taxon>
        <taxon>Meloidogyninae</taxon>
        <taxon>Meloidogyne</taxon>
        <taxon>Meloidogyne incognita group</taxon>
    </lineage>
</organism>
<feature type="compositionally biased region" description="Polar residues" evidence="5">
    <location>
        <begin position="362"/>
        <end position="371"/>
    </location>
</feature>
<dbReference type="InterPro" id="IPR003598">
    <property type="entry name" value="Ig_sub2"/>
</dbReference>
<feature type="region of interest" description="Disordered" evidence="5">
    <location>
        <begin position="495"/>
        <end position="567"/>
    </location>
</feature>
<dbReference type="InterPro" id="IPR003599">
    <property type="entry name" value="Ig_sub"/>
</dbReference>
<feature type="domain" description="Ig-like" evidence="6">
    <location>
        <begin position="397"/>
        <end position="490"/>
    </location>
</feature>
<proteinExistence type="predicted"/>
<dbReference type="InterPro" id="IPR013098">
    <property type="entry name" value="Ig_I-set"/>
</dbReference>
<dbReference type="InterPro" id="IPR013783">
    <property type="entry name" value="Ig-like_fold"/>
</dbReference>
<dbReference type="FunFam" id="2.60.40.10:FF:000032">
    <property type="entry name" value="palladin isoform X1"/>
    <property type="match status" value="1"/>
</dbReference>
<feature type="domain" description="Ig-like" evidence="6">
    <location>
        <begin position="1191"/>
        <end position="1283"/>
    </location>
</feature>
<evidence type="ECO:0000256" key="2">
    <source>
        <dbReference type="ARBA" id="ARBA00023157"/>
    </source>
</evidence>
<dbReference type="PROSITE" id="PS50835">
    <property type="entry name" value="IG_LIKE"/>
    <property type="match status" value="6"/>
</dbReference>
<evidence type="ECO:0000313" key="8">
    <source>
        <dbReference type="WBParaSite" id="scaffold16528_cov155.g18296"/>
    </source>
</evidence>
<keyword evidence="7" id="KW-1185">Reference proteome</keyword>
<dbReference type="FunFam" id="2.60.40.10:FF:000962">
    <property type="entry name" value="titin isoform X1"/>
    <property type="match status" value="3"/>
</dbReference>
<feature type="compositionally biased region" description="Basic and acidic residues" evidence="5">
    <location>
        <begin position="292"/>
        <end position="313"/>
    </location>
</feature>
<feature type="compositionally biased region" description="Basic and acidic residues" evidence="5">
    <location>
        <begin position="525"/>
        <end position="538"/>
    </location>
</feature>
<feature type="domain" description="Ig-like" evidence="6">
    <location>
        <begin position="562"/>
        <end position="652"/>
    </location>
</feature>
<dbReference type="SMART" id="SM00408">
    <property type="entry name" value="IGc2"/>
    <property type="match status" value="5"/>
</dbReference>
<dbReference type="CDD" id="cd00096">
    <property type="entry name" value="Ig"/>
    <property type="match status" value="2"/>
</dbReference>
<dbReference type="PANTHER" id="PTHR47633:SF4">
    <property type="entry name" value="MYOPALLADIN ISOFORM X1"/>
    <property type="match status" value="1"/>
</dbReference>
<dbReference type="PANTHER" id="PTHR47633">
    <property type="entry name" value="IMMUNOGLOBULIN"/>
    <property type="match status" value="1"/>
</dbReference>
<dbReference type="InterPro" id="IPR036179">
    <property type="entry name" value="Ig-like_dom_sf"/>
</dbReference>
<keyword evidence="1" id="KW-0677">Repeat</keyword>
<feature type="coiled-coil region" evidence="4">
    <location>
        <begin position="158"/>
        <end position="216"/>
    </location>
</feature>
<feature type="region of interest" description="Disordered" evidence="5">
    <location>
        <begin position="292"/>
        <end position="327"/>
    </location>
</feature>
<feature type="domain" description="Ig-like" evidence="6">
    <location>
        <begin position="1059"/>
        <end position="1149"/>
    </location>
</feature>
<evidence type="ECO:0000313" key="7">
    <source>
        <dbReference type="Proteomes" id="UP000887561"/>
    </source>
</evidence>
<dbReference type="FunFam" id="2.60.40.10:FF:000119">
    <property type="entry name" value="Sallimus, isoform P"/>
    <property type="match status" value="2"/>
</dbReference>
<feature type="domain" description="Ig-like" evidence="6">
    <location>
        <begin position="925"/>
        <end position="1018"/>
    </location>
</feature>
<dbReference type="Gene3D" id="2.60.40.10">
    <property type="entry name" value="Immunoglobulins"/>
    <property type="match status" value="8"/>
</dbReference>
<evidence type="ECO:0000256" key="3">
    <source>
        <dbReference type="ARBA" id="ARBA00023319"/>
    </source>
</evidence>
<evidence type="ECO:0000256" key="4">
    <source>
        <dbReference type="SAM" id="Coils"/>
    </source>
</evidence>
<evidence type="ECO:0000256" key="5">
    <source>
        <dbReference type="SAM" id="MobiDB-lite"/>
    </source>
</evidence>